<dbReference type="EMBL" id="RQHF01000012">
    <property type="protein sequence ID" value="TGM59283.1"/>
    <property type="molecule type" value="Genomic_DNA"/>
</dbReference>
<gene>
    <name evidence="7" type="ORF">EHQ95_06120</name>
</gene>
<evidence type="ECO:0000259" key="4">
    <source>
        <dbReference type="Pfam" id="PF19335"/>
    </source>
</evidence>
<evidence type="ECO:0008006" key="9">
    <source>
        <dbReference type="Google" id="ProtNLM"/>
    </source>
</evidence>
<dbReference type="InterPro" id="IPR045800">
    <property type="entry name" value="HMBD"/>
</dbReference>
<feature type="chain" id="PRO_5045542377" description="HlyD family efflux transporter periplasmic adaptor subunit" evidence="3">
    <location>
        <begin position="22"/>
        <end position="332"/>
    </location>
</feature>
<keyword evidence="1" id="KW-0813">Transport</keyword>
<comment type="caution">
    <text evidence="7">The sequence shown here is derived from an EMBL/GenBank/DDBJ whole genome shotgun (WGS) entry which is preliminary data.</text>
</comment>
<reference evidence="8" key="1">
    <citation type="journal article" date="2019" name="PLoS Negl. Trop. Dis.">
        <title>Revisiting the worldwide diversity of Leptospira species in the environment.</title>
        <authorList>
            <person name="Vincent A.T."/>
            <person name="Schiettekatte O."/>
            <person name="Bourhy P."/>
            <person name="Veyrier F.J."/>
            <person name="Picardeau M."/>
        </authorList>
    </citation>
    <scope>NUCLEOTIDE SEQUENCE [LARGE SCALE GENOMIC DNA]</scope>
    <source>
        <strain evidence="8">201601955</strain>
    </source>
</reference>
<keyword evidence="8" id="KW-1185">Reference proteome</keyword>
<dbReference type="PANTHER" id="PTHR30097">
    <property type="entry name" value="CATION EFFLUX SYSTEM PROTEIN CUSB"/>
    <property type="match status" value="1"/>
</dbReference>
<evidence type="ECO:0000259" key="6">
    <source>
        <dbReference type="Pfam" id="PF25975"/>
    </source>
</evidence>
<dbReference type="PROSITE" id="PS51257">
    <property type="entry name" value="PROKAR_LIPOPROTEIN"/>
    <property type="match status" value="1"/>
</dbReference>
<dbReference type="PANTHER" id="PTHR30097:SF4">
    <property type="entry name" value="SLR6042 PROTEIN"/>
    <property type="match status" value="1"/>
</dbReference>
<feature type="domain" description="CusB-like beta-barrel" evidence="5">
    <location>
        <begin position="176"/>
        <end position="246"/>
    </location>
</feature>
<evidence type="ECO:0000256" key="1">
    <source>
        <dbReference type="ARBA" id="ARBA00022448"/>
    </source>
</evidence>
<proteinExistence type="predicted"/>
<feature type="domain" description="Heavy metal binding" evidence="4">
    <location>
        <begin position="31"/>
        <end position="57"/>
    </location>
</feature>
<dbReference type="Pfam" id="PF25954">
    <property type="entry name" value="Beta-barrel_RND_2"/>
    <property type="match status" value="1"/>
</dbReference>
<organism evidence="7 8">
    <name type="scientific">Leptospira vanthielii</name>
    <dbReference type="NCBI Taxonomy" id="293085"/>
    <lineage>
        <taxon>Bacteria</taxon>
        <taxon>Pseudomonadati</taxon>
        <taxon>Spirochaetota</taxon>
        <taxon>Spirochaetia</taxon>
        <taxon>Leptospirales</taxon>
        <taxon>Leptospiraceae</taxon>
        <taxon>Leptospira</taxon>
    </lineage>
</organism>
<dbReference type="Pfam" id="PF19335">
    <property type="entry name" value="HMBD"/>
    <property type="match status" value="1"/>
</dbReference>
<dbReference type="RefSeq" id="WP_135657754.1">
    <property type="nucleotide sequence ID" value="NZ_RQHF01000012.1"/>
</dbReference>
<feature type="compositionally biased region" description="Polar residues" evidence="2">
    <location>
        <begin position="65"/>
        <end position="80"/>
    </location>
</feature>
<dbReference type="InterPro" id="IPR051909">
    <property type="entry name" value="MFP_Cation_Efflux"/>
</dbReference>
<dbReference type="Gene3D" id="2.40.420.20">
    <property type="match status" value="1"/>
</dbReference>
<evidence type="ECO:0000313" key="8">
    <source>
        <dbReference type="Proteomes" id="UP000298112"/>
    </source>
</evidence>
<protein>
    <recommendedName>
        <fullName evidence="9">HlyD family efflux transporter periplasmic adaptor subunit</fullName>
    </recommendedName>
</protein>
<evidence type="ECO:0000313" key="7">
    <source>
        <dbReference type="EMBL" id="TGM59283.1"/>
    </source>
</evidence>
<name>A0ABY2NRU2_9LEPT</name>
<dbReference type="Gene3D" id="2.40.30.170">
    <property type="match status" value="1"/>
</dbReference>
<accession>A0ABY2NRU2</accession>
<dbReference type="InterPro" id="IPR058792">
    <property type="entry name" value="Beta-barrel_RND_2"/>
</dbReference>
<evidence type="ECO:0000259" key="5">
    <source>
        <dbReference type="Pfam" id="PF25954"/>
    </source>
</evidence>
<feature type="region of interest" description="Disordered" evidence="2">
    <location>
        <begin position="60"/>
        <end position="80"/>
    </location>
</feature>
<dbReference type="Pfam" id="PF25975">
    <property type="entry name" value="CzcB_C"/>
    <property type="match status" value="1"/>
</dbReference>
<evidence type="ECO:0000256" key="3">
    <source>
        <dbReference type="SAM" id="SignalP"/>
    </source>
</evidence>
<dbReference type="InterPro" id="IPR058649">
    <property type="entry name" value="CzcB_C"/>
</dbReference>
<evidence type="ECO:0000256" key="2">
    <source>
        <dbReference type="SAM" id="MobiDB-lite"/>
    </source>
</evidence>
<sequence length="332" mass="36918">MKNKIVKFIILVFVVFGLSCADKGVVTGDIYTCPMHPQIEMDHEGECPICGMTLVKKEPMVPPEKTSNNPNKESSGSFSLSEDKQMLIGIETSTVAKGDIVKNISFSGKVSYDPDLYSTYSEYRSLSGSIGPEAFIRKSARLKLTKLGLSESQIQYLNRKSEDILLTGRSKNQVLIFVQVYEGEINQIVNGTPMEVKADSIPNFSFQGRVVASGNLVDETTRTLSVWCEVTDPANRLKPQMYVQSSAKIEKKNVLRIPREAVFPTGKREIVYVKQSENRFGPRSIQTGFVSTEWVEVLEGLVEGEEIVSKANFLLDSEAKLKLGGIHDTHNH</sequence>
<feature type="domain" description="CzcB-like C-terminal circularly permuted SH3-like" evidence="6">
    <location>
        <begin position="256"/>
        <end position="315"/>
    </location>
</feature>
<feature type="signal peptide" evidence="3">
    <location>
        <begin position="1"/>
        <end position="21"/>
    </location>
</feature>
<dbReference type="Proteomes" id="UP000298112">
    <property type="component" value="Unassembled WGS sequence"/>
</dbReference>
<keyword evidence="3" id="KW-0732">Signal</keyword>